<organism evidence="5 6">
    <name type="scientific">Zizania palustris</name>
    <name type="common">Northern wild rice</name>
    <dbReference type="NCBI Taxonomy" id="103762"/>
    <lineage>
        <taxon>Eukaryota</taxon>
        <taxon>Viridiplantae</taxon>
        <taxon>Streptophyta</taxon>
        <taxon>Embryophyta</taxon>
        <taxon>Tracheophyta</taxon>
        <taxon>Spermatophyta</taxon>
        <taxon>Magnoliopsida</taxon>
        <taxon>Liliopsida</taxon>
        <taxon>Poales</taxon>
        <taxon>Poaceae</taxon>
        <taxon>BOP clade</taxon>
        <taxon>Oryzoideae</taxon>
        <taxon>Oryzeae</taxon>
        <taxon>Zizaniinae</taxon>
        <taxon>Zizania</taxon>
    </lineage>
</organism>
<name>A0A8J5WXT1_ZIZPA</name>
<comment type="caution">
    <text evidence="5">The sequence shown here is derived from an EMBL/GenBank/DDBJ whole genome shotgun (WGS) entry which is preliminary data.</text>
</comment>
<evidence type="ECO:0000256" key="3">
    <source>
        <dbReference type="SAM" id="MobiDB-lite"/>
    </source>
</evidence>
<evidence type="ECO:0000313" key="6">
    <source>
        <dbReference type="Proteomes" id="UP000729402"/>
    </source>
</evidence>
<dbReference type="UniPathway" id="UPA00143"/>
<keyword evidence="6" id="KW-1185">Reference proteome</keyword>
<gene>
    <name evidence="5" type="ORF">GUJ93_ZPchr0013g36408</name>
</gene>
<sequence length="181" mass="19854">MAAQAHPRLTAEDRDRVCGVVDCRKLTVEACTHAAQNERLPLRAVLQVLFFEQLQLRRAVTGTLLASSGAPQARHHRHQQHRPSAAVQGSQVLRLDMDSMRNRVQELEKECSSMRRAIKKIDGRGRAAASPRSADSGDAAAAADGSSRPTSWYRCKFSTQVCDSHARNVVASRASRLGMSP</sequence>
<dbReference type="PANTHER" id="PTHR32370">
    <property type="entry name" value="OS12G0117600 PROTEIN"/>
    <property type="match status" value="1"/>
</dbReference>
<evidence type="ECO:0000256" key="1">
    <source>
        <dbReference type="ARBA" id="ARBA00022786"/>
    </source>
</evidence>
<evidence type="ECO:0000256" key="2">
    <source>
        <dbReference type="PROSITE-ProRule" id="PRU00982"/>
    </source>
</evidence>
<feature type="compositionally biased region" description="Low complexity" evidence="3">
    <location>
        <begin position="126"/>
        <end position="149"/>
    </location>
</feature>
<dbReference type="AlphaFoldDB" id="A0A8J5WXT1"/>
<evidence type="ECO:0000313" key="5">
    <source>
        <dbReference type="EMBL" id="KAG8098085.1"/>
    </source>
</evidence>
<dbReference type="InterPro" id="IPR027356">
    <property type="entry name" value="NPH3_dom"/>
</dbReference>
<protein>
    <recommendedName>
        <fullName evidence="4">NPH3 domain-containing protein</fullName>
    </recommendedName>
</protein>
<dbReference type="Pfam" id="PF03000">
    <property type="entry name" value="NPH3"/>
    <property type="match status" value="1"/>
</dbReference>
<reference evidence="5" key="2">
    <citation type="submission" date="2021-02" db="EMBL/GenBank/DDBJ databases">
        <authorList>
            <person name="Kimball J.A."/>
            <person name="Haas M.W."/>
            <person name="Macchietto M."/>
            <person name="Kono T."/>
            <person name="Duquette J."/>
            <person name="Shao M."/>
        </authorList>
    </citation>
    <scope>NUCLEOTIDE SEQUENCE</scope>
    <source>
        <tissue evidence="5">Fresh leaf tissue</tissue>
    </source>
</reference>
<dbReference type="GO" id="GO:0016567">
    <property type="term" value="P:protein ubiquitination"/>
    <property type="evidence" value="ECO:0007669"/>
    <property type="project" value="UniProtKB-UniPathway"/>
</dbReference>
<feature type="domain" description="NPH3" evidence="4">
    <location>
        <begin position="1"/>
        <end position="55"/>
    </location>
</feature>
<feature type="region of interest" description="Disordered" evidence="3">
    <location>
        <begin position="67"/>
        <end position="87"/>
    </location>
</feature>
<reference evidence="5" key="1">
    <citation type="journal article" date="2021" name="bioRxiv">
        <title>Whole Genome Assembly and Annotation of Northern Wild Rice, Zizania palustris L., Supports a Whole Genome Duplication in the Zizania Genus.</title>
        <authorList>
            <person name="Haas M."/>
            <person name="Kono T."/>
            <person name="Macchietto M."/>
            <person name="Millas R."/>
            <person name="McGilp L."/>
            <person name="Shao M."/>
            <person name="Duquette J."/>
            <person name="Hirsch C.N."/>
            <person name="Kimball J."/>
        </authorList>
    </citation>
    <scope>NUCLEOTIDE SEQUENCE</scope>
    <source>
        <tissue evidence="5">Fresh leaf tissue</tissue>
    </source>
</reference>
<feature type="region of interest" description="Disordered" evidence="3">
    <location>
        <begin position="122"/>
        <end position="150"/>
    </location>
</feature>
<keyword evidence="1" id="KW-0833">Ubl conjugation pathway</keyword>
<dbReference type="PROSITE" id="PS51649">
    <property type="entry name" value="NPH3"/>
    <property type="match status" value="1"/>
</dbReference>
<dbReference type="InterPro" id="IPR043454">
    <property type="entry name" value="NPH3/RPT2-like"/>
</dbReference>
<dbReference type="Proteomes" id="UP000729402">
    <property type="component" value="Unassembled WGS sequence"/>
</dbReference>
<proteinExistence type="inferred from homology"/>
<accession>A0A8J5WXT1</accession>
<dbReference type="OrthoDB" id="1733310at2759"/>
<evidence type="ECO:0000259" key="4">
    <source>
        <dbReference type="PROSITE" id="PS51649"/>
    </source>
</evidence>
<dbReference type="EMBL" id="JAAALK010000079">
    <property type="protein sequence ID" value="KAG8098085.1"/>
    <property type="molecule type" value="Genomic_DNA"/>
</dbReference>
<comment type="similarity">
    <text evidence="2">Belongs to the NPH3 family.</text>
</comment>